<dbReference type="EMBL" id="JAANNP010000009">
    <property type="protein sequence ID" value="NHC14691.1"/>
    <property type="molecule type" value="Genomic_DNA"/>
</dbReference>
<keyword evidence="3 5" id="KW-1133">Transmembrane helix</keyword>
<name>A0ABX0GX59_9ACTN</name>
<dbReference type="Proteomes" id="UP000800981">
    <property type="component" value="Unassembled WGS sequence"/>
</dbReference>
<feature type="transmembrane region" description="Helical" evidence="5">
    <location>
        <begin position="235"/>
        <end position="257"/>
    </location>
</feature>
<dbReference type="Gene3D" id="1.20.1080.10">
    <property type="entry name" value="Glycerol uptake facilitator protein"/>
    <property type="match status" value="1"/>
</dbReference>
<dbReference type="Pfam" id="PF01226">
    <property type="entry name" value="Form_Nir_trans"/>
    <property type="match status" value="1"/>
</dbReference>
<feature type="transmembrane region" description="Helical" evidence="5">
    <location>
        <begin position="71"/>
        <end position="88"/>
    </location>
</feature>
<feature type="transmembrane region" description="Helical" evidence="5">
    <location>
        <begin position="117"/>
        <end position="140"/>
    </location>
</feature>
<dbReference type="PANTHER" id="PTHR30520:SF2">
    <property type="entry name" value="INNER MEMBRANE PROTEIN YFDC"/>
    <property type="match status" value="1"/>
</dbReference>
<keyword evidence="2 5" id="KW-0812">Transmembrane</keyword>
<gene>
    <name evidence="6" type="ORF">G9H71_12960</name>
</gene>
<dbReference type="InterPro" id="IPR000292">
    <property type="entry name" value="For/NO2_transpt"/>
</dbReference>
<evidence type="ECO:0000313" key="6">
    <source>
        <dbReference type="EMBL" id="NHC14691.1"/>
    </source>
</evidence>
<dbReference type="PANTHER" id="PTHR30520">
    <property type="entry name" value="FORMATE TRANSPORTER-RELATED"/>
    <property type="match status" value="1"/>
</dbReference>
<evidence type="ECO:0000256" key="3">
    <source>
        <dbReference type="ARBA" id="ARBA00022989"/>
    </source>
</evidence>
<protein>
    <submittedName>
        <fullName evidence="6">Formate/nitrite transporter family protein</fullName>
    </submittedName>
</protein>
<feature type="transmembrane region" description="Helical" evidence="5">
    <location>
        <begin position="189"/>
        <end position="211"/>
    </location>
</feature>
<dbReference type="RefSeq" id="WP_166282463.1">
    <property type="nucleotide sequence ID" value="NZ_JAANNP010000009.1"/>
</dbReference>
<evidence type="ECO:0000256" key="2">
    <source>
        <dbReference type="ARBA" id="ARBA00022692"/>
    </source>
</evidence>
<keyword evidence="7" id="KW-1185">Reference proteome</keyword>
<proteinExistence type="predicted"/>
<organism evidence="6 7">
    <name type="scientific">Motilibacter deserti</name>
    <dbReference type="NCBI Taxonomy" id="2714956"/>
    <lineage>
        <taxon>Bacteria</taxon>
        <taxon>Bacillati</taxon>
        <taxon>Actinomycetota</taxon>
        <taxon>Actinomycetes</taxon>
        <taxon>Motilibacterales</taxon>
        <taxon>Motilibacteraceae</taxon>
        <taxon>Motilibacter</taxon>
    </lineage>
</organism>
<evidence type="ECO:0000256" key="4">
    <source>
        <dbReference type="ARBA" id="ARBA00023136"/>
    </source>
</evidence>
<comment type="caution">
    <text evidence="6">The sequence shown here is derived from an EMBL/GenBank/DDBJ whole genome shotgun (WGS) entry which is preliminary data.</text>
</comment>
<keyword evidence="4 5" id="KW-0472">Membrane</keyword>
<accession>A0ABX0GX59</accession>
<feature type="transmembrane region" description="Helical" evidence="5">
    <location>
        <begin position="152"/>
        <end position="177"/>
    </location>
</feature>
<reference evidence="6 7" key="1">
    <citation type="submission" date="2020-03" db="EMBL/GenBank/DDBJ databases">
        <title>Two novel Motilibacter sp.</title>
        <authorList>
            <person name="Liu S."/>
        </authorList>
    </citation>
    <scope>NUCLEOTIDE SEQUENCE [LARGE SCALE GENOMIC DNA]</scope>
    <source>
        <strain evidence="6 7">E257</strain>
    </source>
</reference>
<comment type="subcellular location">
    <subcellularLocation>
        <location evidence="1">Membrane</location>
        <topology evidence="1">Multi-pass membrane protein</topology>
    </subcellularLocation>
</comment>
<feature type="transmembrane region" description="Helical" evidence="5">
    <location>
        <begin position="40"/>
        <end position="65"/>
    </location>
</feature>
<dbReference type="InterPro" id="IPR023271">
    <property type="entry name" value="Aquaporin-like"/>
</dbReference>
<evidence type="ECO:0000313" key="7">
    <source>
        <dbReference type="Proteomes" id="UP000800981"/>
    </source>
</evidence>
<evidence type="ECO:0000256" key="5">
    <source>
        <dbReference type="SAM" id="Phobius"/>
    </source>
</evidence>
<sequence length="270" mass="28581">MGGQRTSESAEDNDAELESSLESAFDRLAGEGEQRLGRTWGALISTGLMGGIDVGVGLLAMLVVLDETGSPLLGALAFSVGFLALLLADSELFTEGFLVPVTAVAAKRGRPASLARLWGVTLVANLVGGWVIAWLIAHAFPHLHTLAVETAAHYATAGLSVRTACLALLAGAAITLMTRMQHGTDSDPARAAAAIAGAFVLSGTQVFHSILDSLLIFTALTGGAAPYGYLDWLHWFWYTTLFNVVGGLGLVTLLRLVRTKERVRQEREEH</sequence>
<evidence type="ECO:0000256" key="1">
    <source>
        <dbReference type="ARBA" id="ARBA00004141"/>
    </source>
</evidence>